<evidence type="ECO:0000313" key="3">
    <source>
        <dbReference type="Proteomes" id="UP000636949"/>
    </source>
</evidence>
<protein>
    <submittedName>
        <fullName evidence="2">Uncharacterized protein</fullName>
    </submittedName>
</protein>
<accession>A0A8J2Z4K7</accession>
<name>A0A8J2Z4K7_9GAMM</name>
<comment type="caution">
    <text evidence="2">The sequence shown here is derived from an EMBL/GenBank/DDBJ whole genome shotgun (WGS) entry which is preliminary data.</text>
</comment>
<feature type="signal peptide" evidence="1">
    <location>
        <begin position="1"/>
        <end position="24"/>
    </location>
</feature>
<keyword evidence="1" id="KW-0732">Signal</keyword>
<evidence type="ECO:0000313" key="2">
    <source>
        <dbReference type="EMBL" id="GGF97836.1"/>
    </source>
</evidence>
<reference evidence="2" key="1">
    <citation type="journal article" date="2014" name="Int. J. Syst. Evol. Microbiol.">
        <title>Complete genome sequence of Corynebacterium casei LMG S-19264T (=DSM 44701T), isolated from a smear-ripened cheese.</title>
        <authorList>
            <consortium name="US DOE Joint Genome Institute (JGI-PGF)"/>
            <person name="Walter F."/>
            <person name="Albersmeier A."/>
            <person name="Kalinowski J."/>
            <person name="Ruckert C."/>
        </authorList>
    </citation>
    <scope>NUCLEOTIDE SEQUENCE</scope>
    <source>
        <strain evidence="2">CGMCC 1.15758</strain>
    </source>
</reference>
<reference evidence="2" key="2">
    <citation type="submission" date="2020-09" db="EMBL/GenBank/DDBJ databases">
        <authorList>
            <person name="Sun Q."/>
            <person name="Zhou Y."/>
        </authorList>
    </citation>
    <scope>NUCLEOTIDE SEQUENCE</scope>
    <source>
        <strain evidence="2">CGMCC 1.15758</strain>
    </source>
</reference>
<dbReference type="EMBL" id="BMJS01000013">
    <property type="protein sequence ID" value="GGF97836.1"/>
    <property type="molecule type" value="Genomic_DNA"/>
</dbReference>
<dbReference type="RefSeq" id="WP_157968260.1">
    <property type="nucleotide sequence ID" value="NZ_BMJS01000013.1"/>
</dbReference>
<keyword evidence="3" id="KW-1185">Reference proteome</keyword>
<organism evidence="2 3">
    <name type="scientific">Cysteiniphilum litorale</name>
    <dbReference type="NCBI Taxonomy" id="2056700"/>
    <lineage>
        <taxon>Bacteria</taxon>
        <taxon>Pseudomonadati</taxon>
        <taxon>Pseudomonadota</taxon>
        <taxon>Gammaproteobacteria</taxon>
        <taxon>Thiotrichales</taxon>
        <taxon>Fastidiosibacteraceae</taxon>
        <taxon>Cysteiniphilum</taxon>
    </lineage>
</organism>
<dbReference type="AlphaFoldDB" id="A0A8J2Z4K7"/>
<dbReference type="Proteomes" id="UP000636949">
    <property type="component" value="Unassembled WGS sequence"/>
</dbReference>
<proteinExistence type="predicted"/>
<evidence type="ECO:0000256" key="1">
    <source>
        <dbReference type="SAM" id="SignalP"/>
    </source>
</evidence>
<sequence length="420" mass="46417">MKKMKNTLIIAMIVSSLSSSVAIAADPWDDCQHWTGFTKYCEDGDYVAGSFTCDLHGAGTSTAWHDNIPVVCRMDVTDYNCNNGKGMWIDQGDNKYVCDYPKYKFYIYNDTAYTVSMYGFSGDYSGPYKPGYDFVHVNTASGEKFQTDPGMPGDSQTAKEKDGVVGKFRLYSSIYSIDPDYPISGSDMIADNPDNPQHVTLRSTANDYHDKQFKNLACIIKTNKSSWSDQKNQIGSLYLYPNILEAKVNFCVSLATRASEAVQYQFKLNDFNSIETADTKLYPSIDDQTEITPISPSTSLGIVNFSKDQSGTHCISTPLYFKTQHNDCQNLITNSQSSAINSASMNISVTDPSGHTHYMTLRPAAKIQTNDSDVVGLYTLTLTSDENNISLTPSDAGDKNSSRCDNGVCKTEVVTYNPQS</sequence>
<feature type="chain" id="PRO_5035228878" evidence="1">
    <location>
        <begin position="25"/>
        <end position="420"/>
    </location>
</feature>
<gene>
    <name evidence="2" type="ORF">GCM10010995_13790</name>
</gene>